<sequence length="245" mass="27943">MVLNAFEIRNARNIHGNSIQHKRARDALAESLNTTNFITQVACHREVQGTLHVLISRICIYINRSREYRFNFIVLHNSWLFTMCGVVRGLGWGPNRGHLLKIADQIQRVPQKRRQRHQQAAQPHQQASQSGQQAAQQHQQAAQPNNDNLLQAAAQLQIIPQQIEIKECALYGKGVGWKTNNAFRFVHQLILDNLLEEKLVCAAGRQAYAIILIGSKWPLQKYPFLMVQTESSKQSKRLKEDLGAD</sequence>
<name>E9HWD8_DAPPU</name>
<accession>E9HWD8</accession>
<reference evidence="2 3" key="1">
    <citation type="journal article" date="2011" name="Science">
        <title>The ecoresponsive genome of Daphnia pulex.</title>
        <authorList>
            <person name="Colbourne J.K."/>
            <person name="Pfrender M.E."/>
            <person name="Gilbert D."/>
            <person name="Thomas W.K."/>
            <person name="Tucker A."/>
            <person name="Oakley T.H."/>
            <person name="Tokishita S."/>
            <person name="Aerts A."/>
            <person name="Arnold G.J."/>
            <person name="Basu M.K."/>
            <person name="Bauer D.J."/>
            <person name="Caceres C.E."/>
            <person name="Carmel L."/>
            <person name="Casola C."/>
            <person name="Choi J.H."/>
            <person name="Detter J.C."/>
            <person name="Dong Q."/>
            <person name="Dusheyko S."/>
            <person name="Eads B.D."/>
            <person name="Frohlich T."/>
            <person name="Geiler-Samerotte K.A."/>
            <person name="Gerlach D."/>
            <person name="Hatcher P."/>
            <person name="Jogdeo S."/>
            <person name="Krijgsveld J."/>
            <person name="Kriventseva E.V."/>
            <person name="Kultz D."/>
            <person name="Laforsch C."/>
            <person name="Lindquist E."/>
            <person name="Lopez J."/>
            <person name="Manak J.R."/>
            <person name="Muller J."/>
            <person name="Pangilinan J."/>
            <person name="Patwardhan R.P."/>
            <person name="Pitluck S."/>
            <person name="Pritham E.J."/>
            <person name="Rechtsteiner A."/>
            <person name="Rho M."/>
            <person name="Rogozin I.B."/>
            <person name="Sakarya O."/>
            <person name="Salamov A."/>
            <person name="Schaack S."/>
            <person name="Shapiro H."/>
            <person name="Shiga Y."/>
            <person name="Skalitzky C."/>
            <person name="Smith Z."/>
            <person name="Souvorov A."/>
            <person name="Sung W."/>
            <person name="Tang Z."/>
            <person name="Tsuchiya D."/>
            <person name="Tu H."/>
            <person name="Vos H."/>
            <person name="Wang M."/>
            <person name="Wolf Y.I."/>
            <person name="Yamagata H."/>
            <person name="Yamada T."/>
            <person name="Ye Y."/>
            <person name="Shaw J.R."/>
            <person name="Andrews J."/>
            <person name="Crease T.J."/>
            <person name="Tang H."/>
            <person name="Lucas S.M."/>
            <person name="Robertson H.M."/>
            <person name="Bork P."/>
            <person name="Koonin E.V."/>
            <person name="Zdobnov E.M."/>
            <person name="Grigoriev I.V."/>
            <person name="Lynch M."/>
            <person name="Boore J.L."/>
        </authorList>
    </citation>
    <scope>NUCLEOTIDE SEQUENCE [LARGE SCALE GENOMIC DNA]</scope>
</reference>
<dbReference type="Gene3D" id="1.10.10.10">
    <property type="entry name" value="Winged helix-like DNA-binding domain superfamily/Winged helix DNA-binding domain"/>
    <property type="match status" value="1"/>
</dbReference>
<dbReference type="AlphaFoldDB" id="E9HWD8"/>
<dbReference type="HOGENOM" id="CLU_099189_0_0_1"/>
<dbReference type="EMBL" id="GL732915">
    <property type="protein sequence ID" value="EFX63942.1"/>
    <property type="molecule type" value="Genomic_DNA"/>
</dbReference>
<organism evidence="2 3">
    <name type="scientific">Daphnia pulex</name>
    <name type="common">Water flea</name>
    <dbReference type="NCBI Taxonomy" id="6669"/>
    <lineage>
        <taxon>Eukaryota</taxon>
        <taxon>Metazoa</taxon>
        <taxon>Ecdysozoa</taxon>
        <taxon>Arthropoda</taxon>
        <taxon>Crustacea</taxon>
        <taxon>Branchiopoda</taxon>
        <taxon>Diplostraca</taxon>
        <taxon>Cladocera</taxon>
        <taxon>Anomopoda</taxon>
        <taxon>Daphniidae</taxon>
        <taxon>Daphnia</taxon>
    </lineage>
</organism>
<evidence type="ECO:0000313" key="3">
    <source>
        <dbReference type="Proteomes" id="UP000000305"/>
    </source>
</evidence>
<gene>
    <name evidence="2" type="ORF">DAPPUDRAFT_334792</name>
</gene>
<dbReference type="KEGG" id="dpx:DAPPUDRAFT_334792"/>
<keyword evidence="3" id="KW-1185">Reference proteome</keyword>
<feature type="compositionally biased region" description="Low complexity" evidence="1">
    <location>
        <begin position="118"/>
        <end position="144"/>
    </location>
</feature>
<proteinExistence type="predicted"/>
<protein>
    <submittedName>
        <fullName evidence="2">Uncharacterized protein</fullName>
    </submittedName>
</protein>
<evidence type="ECO:0000256" key="1">
    <source>
        <dbReference type="SAM" id="MobiDB-lite"/>
    </source>
</evidence>
<dbReference type="InParanoid" id="E9HWD8"/>
<evidence type="ECO:0000313" key="2">
    <source>
        <dbReference type="EMBL" id="EFX63942.1"/>
    </source>
</evidence>
<dbReference type="Proteomes" id="UP000000305">
    <property type="component" value="Unassembled WGS sequence"/>
</dbReference>
<dbReference type="InterPro" id="IPR036388">
    <property type="entry name" value="WH-like_DNA-bd_sf"/>
</dbReference>
<feature type="region of interest" description="Disordered" evidence="1">
    <location>
        <begin position="111"/>
        <end position="144"/>
    </location>
</feature>